<evidence type="ECO:0000313" key="2">
    <source>
        <dbReference type="Proteomes" id="UP000054097"/>
    </source>
</evidence>
<gene>
    <name evidence="1" type="ORF">M408DRAFT_124769</name>
</gene>
<evidence type="ECO:0000313" key="1">
    <source>
        <dbReference type="EMBL" id="KIM20679.1"/>
    </source>
</evidence>
<reference evidence="2" key="2">
    <citation type="submission" date="2015-01" db="EMBL/GenBank/DDBJ databases">
        <title>Evolutionary Origins and Diversification of the Mycorrhizal Mutualists.</title>
        <authorList>
            <consortium name="DOE Joint Genome Institute"/>
            <consortium name="Mycorrhizal Genomics Consortium"/>
            <person name="Kohler A."/>
            <person name="Kuo A."/>
            <person name="Nagy L.G."/>
            <person name="Floudas D."/>
            <person name="Copeland A."/>
            <person name="Barry K.W."/>
            <person name="Cichocki N."/>
            <person name="Veneault-Fourrey C."/>
            <person name="LaButti K."/>
            <person name="Lindquist E.A."/>
            <person name="Lipzen A."/>
            <person name="Lundell T."/>
            <person name="Morin E."/>
            <person name="Murat C."/>
            <person name="Riley R."/>
            <person name="Ohm R."/>
            <person name="Sun H."/>
            <person name="Tunlid A."/>
            <person name="Henrissat B."/>
            <person name="Grigoriev I.V."/>
            <person name="Hibbett D.S."/>
            <person name="Martin F."/>
        </authorList>
    </citation>
    <scope>NUCLEOTIDE SEQUENCE [LARGE SCALE GENOMIC DNA]</scope>
    <source>
        <strain evidence="2">MAFF 305830</strain>
    </source>
</reference>
<sequence length="185" mass="20351">MSAKDNDKKAIRILSFDNGGPGTYSQLLIVKEYMARIAHDFEVDECDVYPADYFDLMGGVGFGGLASLLLGRLGMDVDQAIETLLKIATAIPSTSAEDQAILEANTGSLLKVVSEAMKDCGTTLDVKLYDKSLSPPKCKVQLEPSCHLPYIHTTWLEYQPCHCGRHLLYIGKSIHLRTGDCQKRP</sequence>
<dbReference type="OrthoDB" id="630895at2759"/>
<dbReference type="Proteomes" id="UP000054097">
    <property type="component" value="Unassembled WGS sequence"/>
</dbReference>
<organism evidence="1 2">
    <name type="scientific">Serendipita vermifera MAFF 305830</name>
    <dbReference type="NCBI Taxonomy" id="933852"/>
    <lineage>
        <taxon>Eukaryota</taxon>
        <taxon>Fungi</taxon>
        <taxon>Dikarya</taxon>
        <taxon>Basidiomycota</taxon>
        <taxon>Agaricomycotina</taxon>
        <taxon>Agaricomycetes</taxon>
        <taxon>Sebacinales</taxon>
        <taxon>Serendipitaceae</taxon>
        <taxon>Serendipita</taxon>
    </lineage>
</organism>
<dbReference type="STRING" id="933852.A0A0C3AKY4"/>
<evidence type="ECO:0008006" key="3">
    <source>
        <dbReference type="Google" id="ProtNLM"/>
    </source>
</evidence>
<keyword evidence="2" id="KW-1185">Reference proteome</keyword>
<proteinExistence type="predicted"/>
<accession>A0A0C3AKY4</accession>
<reference evidence="1 2" key="1">
    <citation type="submission" date="2014-04" db="EMBL/GenBank/DDBJ databases">
        <authorList>
            <consortium name="DOE Joint Genome Institute"/>
            <person name="Kuo A."/>
            <person name="Zuccaro A."/>
            <person name="Kohler A."/>
            <person name="Nagy L.G."/>
            <person name="Floudas D."/>
            <person name="Copeland A."/>
            <person name="Barry K.W."/>
            <person name="Cichocki N."/>
            <person name="Veneault-Fourrey C."/>
            <person name="LaButti K."/>
            <person name="Lindquist E.A."/>
            <person name="Lipzen A."/>
            <person name="Lundell T."/>
            <person name="Morin E."/>
            <person name="Murat C."/>
            <person name="Sun H."/>
            <person name="Tunlid A."/>
            <person name="Henrissat B."/>
            <person name="Grigoriev I.V."/>
            <person name="Hibbett D.S."/>
            <person name="Martin F."/>
            <person name="Nordberg H.P."/>
            <person name="Cantor M.N."/>
            <person name="Hua S.X."/>
        </authorList>
    </citation>
    <scope>NUCLEOTIDE SEQUENCE [LARGE SCALE GENOMIC DNA]</scope>
    <source>
        <strain evidence="1 2">MAFF 305830</strain>
    </source>
</reference>
<dbReference type="EMBL" id="KN824414">
    <property type="protein sequence ID" value="KIM20679.1"/>
    <property type="molecule type" value="Genomic_DNA"/>
</dbReference>
<dbReference type="Gene3D" id="3.40.1090.10">
    <property type="entry name" value="Cytosolic phospholipase A2 catalytic domain"/>
    <property type="match status" value="1"/>
</dbReference>
<dbReference type="HOGENOM" id="CLU_000288_144_4_1"/>
<name>A0A0C3AKY4_SERVB</name>
<dbReference type="AlphaFoldDB" id="A0A0C3AKY4"/>
<protein>
    <recommendedName>
        <fullName evidence="3">PNPLA domain-containing protein</fullName>
    </recommendedName>
</protein>